<keyword evidence="1" id="KW-0472">Membrane</keyword>
<protein>
    <submittedName>
        <fullName evidence="2">Uncharacterized protein</fullName>
    </submittedName>
</protein>
<sequence>MELSREQTQTRFLAIILPALTLSTHLLLSLSFALPGDDKTWAFWSLVYNGIAACASVLGLIGALRLLPKLVSAYTLVHATTLSFVTLALLNTLLPFDLRYMNPVIPSWRIDEAAVCRDIDAGFGWDDEWLMQCSKSFGMVQMGVACGGLVLMIAQWWALFTVKGWSIELEAQGPSRSDVEKAGFLTENDGYALGEKGEY</sequence>
<feature type="transmembrane region" description="Helical" evidence="1">
    <location>
        <begin position="139"/>
        <end position="160"/>
    </location>
</feature>
<gene>
    <name evidence="2" type="ORF">E8E12_006664</name>
</gene>
<evidence type="ECO:0000256" key="1">
    <source>
        <dbReference type="SAM" id="Phobius"/>
    </source>
</evidence>
<dbReference type="Proteomes" id="UP000758155">
    <property type="component" value="Unassembled WGS sequence"/>
</dbReference>
<reference evidence="2" key="1">
    <citation type="submission" date="2019-04" db="EMBL/GenBank/DDBJ databases">
        <title>Sequencing of skin fungus with MAO and IRED activity.</title>
        <authorList>
            <person name="Marsaioli A.J."/>
            <person name="Bonatto J.M.C."/>
            <person name="Reis Junior O."/>
        </authorList>
    </citation>
    <scope>NUCLEOTIDE SEQUENCE</scope>
    <source>
        <strain evidence="2">28M1</strain>
    </source>
</reference>
<feature type="transmembrane region" description="Helical" evidence="1">
    <location>
        <begin position="46"/>
        <end position="67"/>
    </location>
</feature>
<keyword evidence="1" id="KW-0812">Transmembrane</keyword>
<name>A0A9P4WNQ1_9PLEO</name>
<feature type="transmembrane region" description="Helical" evidence="1">
    <location>
        <begin position="74"/>
        <end position="94"/>
    </location>
</feature>
<comment type="caution">
    <text evidence="2">The sequence shown here is derived from an EMBL/GenBank/DDBJ whole genome shotgun (WGS) entry which is preliminary data.</text>
</comment>
<evidence type="ECO:0000313" key="2">
    <source>
        <dbReference type="EMBL" id="KAF3037509.1"/>
    </source>
</evidence>
<evidence type="ECO:0000313" key="3">
    <source>
        <dbReference type="Proteomes" id="UP000758155"/>
    </source>
</evidence>
<keyword evidence="3" id="KW-1185">Reference proteome</keyword>
<accession>A0A9P4WNQ1</accession>
<organism evidence="2 3">
    <name type="scientific">Didymella heteroderae</name>
    <dbReference type="NCBI Taxonomy" id="1769908"/>
    <lineage>
        <taxon>Eukaryota</taxon>
        <taxon>Fungi</taxon>
        <taxon>Dikarya</taxon>
        <taxon>Ascomycota</taxon>
        <taxon>Pezizomycotina</taxon>
        <taxon>Dothideomycetes</taxon>
        <taxon>Pleosporomycetidae</taxon>
        <taxon>Pleosporales</taxon>
        <taxon>Pleosporineae</taxon>
        <taxon>Didymellaceae</taxon>
        <taxon>Didymella</taxon>
    </lineage>
</organism>
<feature type="transmembrane region" description="Helical" evidence="1">
    <location>
        <begin position="12"/>
        <end position="34"/>
    </location>
</feature>
<dbReference type="EMBL" id="SWKV01000042">
    <property type="protein sequence ID" value="KAF3037509.1"/>
    <property type="molecule type" value="Genomic_DNA"/>
</dbReference>
<dbReference type="AlphaFoldDB" id="A0A9P4WNQ1"/>
<proteinExistence type="predicted"/>
<dbReference type="OrthoDB" id="3765137at2759"/>
<keyword evidence="1" id="KW-1133">Transmembrane helix</keyword>